<dbReference type="PROSITE" id="PS50930">
    <property type="entry name" value="HTH_LYTTR"/>
    <property type="match status" value="1"/>
</dbReference>
<dbReference type="PANTHER" id="PTHR37299:SF1">
    <property type="entry name" value="STAGE 0 SPORULATION PROTEIN A HOMOLOG"/>
    <property type="match status" value="1"/>
</dbReference>
<dbReference type="Gene3D" id="2.40.50.1020">
    <property type="entry name" value="LytTr DNA-binding domain"/>
    <property type="match status" value="1"/>
</dbReference>
<evidence type="ECO:0000259" key="1">
    <source>
        <dbReference type="PROSITE" id="PS50930"/>
    </source>
</evidence>
<reference evidence="2" key="2">
    <citation type="journal article" date="2021" name="PeerJ">
        <title>Extensive microbial diversity within the chicken gut microbiome revealed by metagenomics and culture.</title>
        <authorList>
            <person name="Gilroy R."/>
            <person name="Ravi A."/>
            <person name="Getino M."/>
            <person name="Pursley I."/>
            <person name="Horton D.L."/>
            <person name="Alikhan N.F."/>
            <person name="Baker D."/>
            <person name="Gharbi K."/>
            <person name="Hall N."/>
            <person name="Watson M."/>
            <person name="Adriaenssens E.M."/>
            <person name="Foster-Nyarko E."/>
            <person name="Jarju S."/>
            <person name="Secka A."/>
            <person name="Antonio M."/>
            <person name="Oren A."/>
            <person name="Chaudhuri R.R."/>
            <person name="La Ragione R."/>
            <person name="Hildebrand F."/>
            <person name="Pallen M.J."/>
        </authorList>
    </citation>
    <scope>NUCLEOTIDE SEQUENCE</scope>
    <source>
        <strain evidence="2">ChiGjej1B1-2707</strain>
    </source>
</reference>
<dbReference type="Proteomes" id="UP000824261">
    <property type="component" value="Unassembled WGS sequence"/>
</dbReference>
<dbReference type="EMBL" id="DVGB01000004">
    <property type="protein sequence ID" value="HIR00749.1"/>
    <property type="molecule type" value="Genomic_DNA"/>
</dbReference>
<gene>
    <name evidence="2" type="ORF">IAA69_00505</name>
</gene>
<dbReference type="SMART" id="SM00850">
    <property type="entry name" value="LytTR"/>
    <property type="match status" value="1"/>
</dbReference>
<proteinExistence type="predicted"/>
<sequence>MTRRKAGLLPTRITLENGGATQYLEPDRIICIQASGKRSIVHTAEGSLELEGLLRDIEPQLPGVFLRVHRSYLVNAAHVLRLRRFALELSNGMEVPVPERRFTTVQRELSLRLADSPRAEAS</sequence>
<dbReference type="InterPro" id="IPR007492">
    <property type="entry name" value="LytTR_DNA-bd_dom"/>
</dbReference>
<dbReference type="PANTHER" id="PTHR37299">
    <property type="entry name" value="TRANSCRIPTIONAL REGULATOR-RELATED"/>
    <property type="match status" value="1"/>
</dbReference>
<evidence type="ECO:0000313" key="2">
    <source>
        <dbReference type="EMBL" id="HIR00749.1"/>
    </source>
</evidence>
<feature type="domain" description="HTH LytTR-type" evidence="1">
    <location>
        <begin position="13"/>
        <end position="111"/>
    </location>
</feature>
<comment type="caution">
    <text evidence="2">The sequence shown here is derived from an EMBL/GenBank/DDBJ whole genome shotgun (WGS) entry which is preliminary data.</text>
</comment>
<dbReference type="GO" id="GO:0003677">
    <property type="term" value="F:DNA binding"/>
    <property type="evidence" value="ECO:0007669"/>
    <property type="project" value="InterPro"/>
</dbReference>
<dbReference type="InterPro" id="IPR046947">
    <property type="entry name" value="LytR-like"/>
</dbReference>
<evidence type="ECO:0000313" key="3">
    <source>
        <dbReference type="Proteomes" id="UP000824261"/>
    </source>
</evidence>
<organism evidence="2 3">
    <name type="scientific">Candidatus Aveggerthella stercoripullorum</name>
    <dbReference type="NCBI Taxonomy" id="2840688"/>
    <lineage>
        <taxon>Bacteria</taxon>
        <taxon>Bacillati</taxon>
        <taxon>Actinomycetota</taxon>
        <taxon>Coriobacteriia</taxon>
        <taxon>Eggerthellales</taxon>
        <taxon>Eggerthellaceae</taxon>
        <taxon>Eggerthellaceae incertae sedis</taxon>
        <taxon>Candidatus Aveggerthella</taxon>
    </lineage>
</organism>
<dbReference type="Pfam" id="PF04397">
    <property type="entry name" value="LytTR"/>
    <property type="match status" value="1"/>
</dbReference>
<accession>A0A9D0ZZ18</accession>
<reference evidence="2" key="1">
    <citation type="submission" date="2020-10" db="EMBL/GenBank/DDBJ databases">
        <authorList>
            <person name="Gilroy R."/>
        </authorList>
    </citation>
    <scope>NUCLEOTIDE SEQUENCE</scope>
    <source>
        <strain evidence="2">ChiGjej1B1-2707</strain>
    </source>
</reference>
<dbReference type="AlphaFoldDB" id="A0A9D0ZZ18"/>
<name>A0A9D0ZZ18_9ACTN</name>
<dbReference type="GO" id="GO:0000156">
    <property type="term" value="F:phosphorelay response regulator activity"/>
    <property type="evidence" value="ECO:0007669"/>
    <property type="project" value="InterPro"/>
</dbReference>
<protein>
    <submittedName>
        <fullName evidence="2">LytTR family transcriptional regulator</fullName>
    </submittedName>
</protein>